<dbReference type="Proteomes" id="UP000481861">
    <property type="component" value="Unassembled WGS sequence"/>
</dbReference>
<dbReference type="EMBL" id="JAADJZ010000007">
    <property type="protein sequence ID" value="KAF2873906.1"/>
    <property type="molecule type" value="Genomic_DNA"/>
</dbReference>
<dbReference type="OrthoDB" id="6365676at2759"/>
<keyword evidence="2" id="KW-1185">Reference proteome</keyword>
<comment type="caution">
    <text evidence="1">The sequence shown here is derived from an EMBL/GenBank/DDBJ whole genome shotgun (WGS) entry which is preliminary data.</text>
</comment>
<evidence type="ECO:0000313" key="1">
    <source>
        <dbReference type="EMBL" id="KAF2873906.1"/>
    </source>
</evidence>
<reference evidence="1 2" key="1">
    <citation type="submission" date="2020-01" db="EMBL/GenBank/DDBJ databases">
        <authorList>
            <consortium name="DOE Joint Genome Institute"/>
            <person name="Haridas S."/>
            <person name="Albert R."/>
            <person name="Binder M."/>
            <person name="Bloem J."/>
            <person name="Labutti K."/>
            <person name="Salamov A."/>
            <person name="Andreopoulos B."/>
            <person name="Baker S.E."/>
            <person name="Barry K."/>
            <person name="Bills G."/>
            <person name="Bluhm B.H."/>
            <person name="Cannon C."/>
            <person name="Castanera R."/>
            <person name="Culley D.E."/>
            <person name="Daum C."/>
            <person name="Ezra D."/>
            <person name="Gonzalez J.B."/>
            <person name="Henrissat B."/>
            <person name="Kuo A."/>
            <person name="Liang C."/>
            <person name="Lipzen A."/>
            <person name="Lutzoni F."/>
            <person name="Magnuson J."/>
            <person name="Mondo S."/>
            <person name="Nolan M."/>
            <person name="Ohm R."/>
            <person name="Pangilinan J."/>
            <person name="Park H.-J.H."/>
            <person name="Ramirez L."/>
            <person name="Alfaro M."/>
            <person name="Sun H."/>
            <person name="Tritt A."/>
            <person name="Yoshinaga Y."/>
            <person name="Zwiers L.-H.L."/>
            <person name="Turgeon B.G."/>
            <person name="Goodwin S.B."/>
            <person name="Spatafora J.W."/>
            <person name="Crous P.W."/>
            <person name="Grigoriev I.V."/>
        </authorList>
    </citation>
    <scope>NUCLEOTIDE SEQUENCE [LARGE SCALE GENOMIC DNA]</scope>
    <source>
        <strain evidence="1 2">CBS 611.86</strain>
    </source>
</reference>
<accession>A0A7C8IBH5</accession>
<protein>
    <submittedName>
        <fullName evidence="1">Uncharacterized protein</fullName>
    </submittedName>
</protein>
<evidence type="ECO:0000313" key="2">
    <source>
        <dbReference type="Proteomes" id="UP000481861"/>
    </source>
</evidence>
<proteinExistence type="predicted"/>
<sequence>MIYVKYNDRRPRGMLPPTWGLKSDYNLHGRGTISGTSPNSSEATSQTIGSPEYSVVCPYDCGTVLTGVRAVGNLTRYPRSQTCGKSGRGNVEYPCPIPDCGRQYSRSDSLKGAPPTQTWCTARTA</sequence>
<dbReference type="AlphaFoldDB" id="A0A7C8IBH5"/>
<gene>
    <name evidence="1" type="ORF">BDV95DRAFT_356575</name>
</gene>
<dbReference type="Gene3D" id="3.30.160.60">
    <property type="entry name" value="Classic Zinc Finger"/>
    <property type="match status" value="1"/>
</dbReference>
<name>A0A7C8IBH5_9PLEO</name>
<organism evidence="1 2">
    <name type="scientific">Massariosphaeria phaeospora</name>
    <dbReference type="NCBI Taxonomy" id="100035"/>
    <lineage>
        <taxon>Eukaryota</taxon>
        <taxon>Fungi</taxon>
        <taxon>Dikarya</taxon>
        <taxon>Ascomycota</taxon>
        <taxon>Pezizomycotina</taxon>
        <taxon>Dothideomycetes</taxon>
        <taxon>Pleosporomycetidae</taxon>
        <taxon>Pleosporales</taxon>
        <taxon>Pleosporales incertae sedis</taxon>
        <taxon>Massariosphaeria</taxon>
    </lineage>
</organism>